<keyword evidence="7" id="KW-1185">Reference proteome</keyword>
<dbReference type="SUPFAM" id="SSF51445">
    <property type="entry name" value="(Trans)glycosidases"/>
    <property type="match status" value="1"/>
</dbReference>
<dbReference type="GO" id="GO:0004568">
    <property type="term" value="F:chitinase activity"/>
    <property type="evidence" value="ECO:0000318"/>
    <property type="project" value="GO_Central"/>
</dbReference>
<reference evidence="6 7" key="1">
    <citation type="journal article" date="2008" name="Nature">
        <title>The genome of the choanoflagellate Monosiga brevicollis and the origin of metazoans.</title>
        <authorList>
            <consortium name="JGI Sequencing"/>
            <person name="King N."/>
            <person name="Westbrook M.J."/>
            <person name="Young S.L."/>
            <person name="Kuo A."/>
            <person name="Abedin M."/>
            <person name="Chapman J."/>
            <person name="Fairclough S."/>
            <person name="Hellsten U."/>
            <person name="Isogai Y."/>
            <person name="Letunic I."/>
            <person name="Marr M."/>
            <person name="Pincus D."/>
            <person name="Putnam N."/>
            <person name="Rokas A."/>
            <person name="Wright K.J."/>
            <person name="Zuzow R."/>
            <person name="Dirks W."/>
            <person name="Good M."/>
            <person name="Goodstein D."/>
            <person name="Lemons D."/>
            <person name="Li W."/>
            <person name="Lyons J.B."/>
            <person name="Morris A."/>
            <person name="Nichols S."/>
            <person name="Richter D.J."/>
            <person name="Salamov A."/>
            <person name="Bork P."/>
            <person name="Lim W.A."/>
            <person name="Manning G."/>
            <person name="Miller W.T."/>
            <person name="McGinnis W."/>
            <person name="Shapiro H."/>
            <person name="Tjian R."/>
            <person name="Grigoriev I.V."/>
            <person name="Rokhsar D."/>
        </authorList>
    </citation>
    <scope>NUCLEOTIDE SEQUENCE [LARGE SCALE GENOMIC DNA]</scope>
    <source>
        <strain evidence="7">MX1 / ATCC 50154</strain>
    </source>
</reference>
<dbReference type="OMA" id="NPMTYDF"/>
<dbReference type="KEGG" id="mbr:MONBRDRAFT_1237"/>
<dbReference type="GO" id="GO:0008061">
    <property type="term" value="F:chitin binding"/>
    <property type="evidence" value="ECO:0007669"/>
    <property type="project" value="InterPro"/>
</dbReference>
<name>A9UTS3_MONBE</name>
<dbReference type="InterPro" id="IPR017853">
    <property type="entry name" value="GH"/>
</dbReference>
<organism evidence="6 7">
    <name type="scientific">Monosiga brevicollis</name>
    <name type="common">Choanoflagellate</name>
    <dbReference type="NCBI Taxonomy" id="81824"/>
    <lineage>
        <taxon>Eukaryota</taxon>
        <taxon>Choanoflagellata</taxon>
        <taxon>Craspedida</taxon>
        <taxon>Salpingoecidae</taxon>
        <taxon>Monosiga</taxon>
    </lineage>
</organism>
<dbReference type="InterPro" id="IPR050314">
    <property type="entry name" value="Glycosyl_Hydrlase_18"/>
</dbReference>
<keyword evidence="4" id="KW-0326">Glycosidase</keyword>
<dbReference type="SUPFAM" id="SSF54556">
    <property type="entry name" value="Chitinase insertion domain"/>
    <property type="match status" value="1"/>
</dbReference>
<evidence type="ECO:0000256" key="4">
    <source>
        <dbReference type="ARBA" id="ARBA00023295"/>
    </source>
</evidence>
<dbReference type="InParanoid" id="A9UTS3"/>
<dbReference type="PANTHER" id="PTHR11177">
    <property type="entry name" value="CHITINASE"/>
    <property type="match status" value="1"/>
</dbReference>
<feature type="non-terminal residue" evidence="6">
    <location>
        <position position="360"/>
    </location>
</feature>
<dbReference type="GO" id="GO:0005576">
    <property type="term" value="C:extracellular region"/>
    <property type="evidence" value="ECO:0000318"/>
    <property type="project" value="GO_Central"/>
</dbReference>
<dbReference type="Gene3D" id="3.20.20.80">
    <property type="entry name" value="Glycosidases"/>
    <property type="match status" value="1"/>
</dbReference>
<evidence type="ECO:0000259" key="5">
    <source>
        <dbReference type="PROSITE" id="PS51910"/>
    </source>
</evidence>
<dbReference type="InterPro" id="IPR029070">
    <property type="entry name" value="Chitinase_insertion_sf"/>
</dbReference>
<dbReference type="Gene3D" id="3.10.50.10">
    <property type="match status" value="1"/>
</dbReference>
<dbReference type="FunFam" id="3.20.20.80:FF:000352">
    <property type="entry name" value="Predicted protein"/>
    <property type="match status" value="1"/>
</dbReference>
<sequence length="360" mass="39664">YVTNWAQYRPEPWDFAMEDIDASQFTHLIYAFAQVAANGAVGAGDPADVNMDQPELGNYRLFHKQVRRVNPDITTLLSVGGANLRPGLLSTIAADGALRARFVGNLISWVRAHGFGGIDLDWEFPGYEPTGGRTVDRANYVTLLRELRQAITEDASKTGKSPLVFTVAVNAFQYIASQGYDIPRVHSYVDYILLMTYDLHGDWETVTGAHTALRASDGLSVRDGVSYWRNQGAPANKLVVGVAAFGRGWTLARSGNALVGAPATGASAPGAFTKEAGLLAYFEIQDLQISDDWRSVYHNATRTMYAYRDLQWVGYDSPRTAAFKAQLVMEEDLAGVMLWTLDMDNYQDHLPLTQALRANL</sequence>
<evidence type="ECO:0000256" key="3">
    <source>
        <dbReference type="ARBA" id="ARBA00023180"/>
    </source>
</evidence>
<dbReference type="PROSITE" id="PS51910">
    <property type="entry name" value="GH18_2"/>
    <property type="match status" value="1"/>
</dbReference>
<dbReference type="STRING" id="81824.A9UTS3"/>
<keyword evidence="3" id="KW-0325">Glycoprotein</keyword>
<dbReference type="Pfam" id="PF00704">
    <property type="entry name" value="Glyco_hydro_18"/>
    <property type="match status" value="1"/>
</dbReference>
<protein>
    <recommendedName>
        <fullName evidence="5">GH18 domain-containing protein</fullName>
    </recommendedName>
</protein>
<accession>A9UTS3</accession>
<gene>
    <name evidence="6" type="ORF">MONBRDRAFT_1237</name>
</gene>
<keyword evidence="2" id="KW-0378">Hydrolase</keyword>
<dbReference type="RefSeq" id="XP_001743964.1">
    <property type="nucleotide sequence ID" value="XM_001743912.1"/>
</dbReference>
<dbReference type="InterPro" id="IPR001223">
    <property type="entry name" value="Glyco_hydro18_cat"/>
</dbReference>
<dbReference type="SMART" id="SM00636">
    <property type="entry name" value="Glyco_18"/>
    <property type="match status" value="1"/>
</dbReference>
<dbReference type="PANTHER" id="PTHR11177:SF317">
    <property type="entry name" value="CHITINASE 12-RELATED"/>
    <property type="match status" value="1"/>
</dbReference>
<dbReference type="FunFam" id="3.10.50.10:FF:000003">
    <property type="entry name" value="Class V chitinase CHIT5b"/>
    <property type="match status" value="1"/>
</dbReference>
<evidence type="ECO:0000256" key="2">
    <source>
        <dbReference type="ARBA" id="ARBA00022801"/>
    </source>
</evidence>
<keyword evidence="1" id="KW-0732">Signal</keyword>
<feature type="domain" description="GH18" evidence="5">
    <location>
        <begin position="1"/>
        <end position="360"/>
    </location>
</feature>
<dbReference type="AlphaFoldDB" id="A9UTS3"/>
<dbReference type="Proteomes" id="UP000001357">
    <property type="component" value="Unassembled WGS sequence"/>
</dbReference>
<evidence type="ECO:0000313" key="6">
    <source>
        <dbReference type="EMBL" id="EDQ91542.1"/>
    </source>
</evidence>
<dbReference type="GO" id="GO:0006032">
    <property type="term" value="P:chitin catabolic process"/>
    <property type="evidence" value="ECO:0000318"/>
    <property type="project" value="GO_Central"/>
</dbReference>
<dbReference type="FunCoup" id="A9UTS3">
    <property type="interactions" value="112"/>
</dbReference>
<proteinExistence type="predicted"/>
<dbReference type="GO" id="GO:0005975">
    <property type="term" value="P:carbohydrate metabolic process"/>
    <property type="evidence" value="ECO:0007669"/>
    <property type="project" value="InterPro"/>
</dbReference>
<dbReference type="eggNOG" id="KOG2806">
    <property type="taxonomic scope" value="Eukaryota"/>
</dbReference>
<dbReference type="InterPro" id="IPR011583">
    <property type="entry name" value="Chitinase_II/V-like_cat"/>
</dbReference>
<evidence type="ECO:0000313" key="7">
    <source>
        <dbReference type="Proteomes" id="UP000001357"/>
    </source>
</evidence>
<evidence type="ECO:0000256" key="1">
    <source>
        <dbReference type="ARBA" id="ARBA00022729"/>
    </source>
</evidence>
<dbReference type="GeneID" id="5889108"/>
<dbReference type="EMBL" id="CH991545">
    <property type="protein sequence ID" value="EDQ91542.1"/>
    <property type="molecule type" value="Genomic_DNA"/>
</dbReference>
<feature type="non-terminal residue" evidence="6">
    <location>
        <position position="1"/>
    </location>
</feature>